<keyword evidence="1" id="KW-0863">Zinc-finger</keyword>
<dbReference type="AlphaFoldDB" id="A0A4C1Y5C1"/>
<name>A0A4C1Y5C1_EUMVA</name>
<reference evidence="4 5" key="1">
    <citation type="journal article" date="2019" name="Commun. Biol.">
        <title>The bagworm genome reveals a unique fibroin gene that provides high tensile strength.</title>
        <authorList>
            <person name="Kono N."/>
            <person name="Nakamura H."/>
            <person name="Ohtoshi R."/>
            <person name="Tomita M."/>
            <person name="Numata K."/>
            <person name="Arakawa K."/>
        </authorList>
    </citation>
    <scope>NUCLEOTIDE SEQUENCE [LARGE SCALE GENOMIC DNA]</scope>
</reference>
<accession>A0A4C1Y5C1</accession>
<keyword evidence="1" id="KW-0862">Zinc</keyword>
<evidence type="ECO:0000256" key="2">
    <source>
        <dbReference type="SAM" id="MobiDB-lite"/>
    </source>
</evidence>
<evidence type="ECO:0000256" key="1">
    <source>
        <dbReference type="PROSITE-ProRule" id="PRU00325"/>
    </source>
</evidence>
<sequence>MLCPLDVVTTTLAAQNTPHISAEDLKFKFVCLKQGAGYATYRLLPYVNKKASTSNCAAFNEVSLSIKEPGEELATREVPEETYVDSEDSDNSSDTEGNDYNSILRYCCDCPNGERTVGCCSHVAAIIYYLSYGRYLSRIVRPAETRATTLQALCRARQYKFDKGAFELEGRKRNKYILKFFDSSISQPEKMERSSKKENILCRLAVMDWYSARNMSAQA</sequence>
<proteinExistence type="predicted"/>
<protein>
    <recommendedName>
        <fullName evidence="3">SWIM-type domain-containing protein</fullName>
    </recommendedName>
</protein>
<comment type="caution">
    <text evidence="4">The sequence shown here is derived from an EMBL/GenBank/DDBJ whole genome shotgun (WGS) entry which is preliminary data.</text>
</comment>
<dbReference type="Proteomes" id="UP000299102">
    <property type="component" value="Unassembled WGS sequence"/>
</dbReference>
<feature type="region of interest" description="Disordered" evidence="2">
    <location>
        <begin position="75"/>
        <end position="97"/>
    </location>
</feature>
<dbReference type="GO" id="GO:0008270">
    <property type="term" value="F:zinc ion binding"/>
    <property type="evidence" value="ECO:0007669"/>
    <property type="project" value="UniProtKB-KW"/>
</dbReference>
<dbReference type="InterPro" id="IPR007527">
    <property type="entry name" value="Znf_SWIM"/>
</dbReference>
<organism evidence="4 5">
    <name type="scientific">Eumeta variegata</name>
    <name type="common">Bagworm moth</name>
    <name type="synonym">Eumeta japonica</name>
    <dbReference type="NCBI Taxonomy" id="151549"/>
    <lineage>
        <taxon>Eukaryota</taxon>
        <taxon>Metazoa</taxon>
        <taxon>Ecdysozoa</taxon>
        <taxon>Arthropoda</taxon>
        <taxon>Hexapoda</taxon>
        <taxon>Insecta</taxon>
        <taxon>Pterygota</taxon>
        <taxon>Neoptera</taxon>
        <taxon>Endopterygota</taxon>
        <taxon>Lepidoptera</taxon>
        <taxon>Glossata</taxon>
        <taxon>Ditrysia</taxon>
        <taxon>Tineoidea</taxon>
        <taxon>Psychidae</taxon>
        <taxon>Oiketicinae</taxon>
        <taxon>Eumeta</taxon>
    </lineage>
</organism>
<evidence type="ECO:0000259" key="3">
    <source>
        <dbReference type="PROSITE" id="PS50966"/>
    </source>
</evidence>
<dbReference type="Pfam" id="PF04434">
    <property type="entry name" value="SWIM"/>
    <property type="match status" value="1"/>
</dbReference>
<dbReference type="PROSITE" id="PS50966">
    <property type="entry name" value="ZF_SWIM"/>
    <property type="match status" value="1"/>
</dbReference>
<keyword evidence="5" id="KW-1185">Reference proteome</keyword>
<dbReference type="EMBL" id="BGZK01001051">
    <property type="protein sequence ID" value="GBP69737.1"/>
    <property type="molecule type" value="Genomic_DNA"/>
</dbReference>
<gene>
    <name evidence="4" type="ORF">EVAR_48764_1</name>
</gene>
<keyword evidence="1" id="KW-0479">Metal-binding</keyword>
<dbReference type="OrthoDB" id="10049726at2759"/>
<evidence type="ECO:0000313" key="4">
    <source>
        <dbReference type="EMBL" id="GBP69737.1"/>
    </source>
</evidence>
<evidence type="ECO:0000313" key="5">
    <source>
        <dbReference type="Proteomes" id="UP000299102"/>
    </source>
</evidence>
<feature type="domain" description="SWIM-type" evidence="3">
    <location>
        <begin position="100"/>
        <end position="131"/>
    </location>
</feature>
<feature type="compositionally biased region" description="Acidic residues" evidence="2">
    <location>
        <begin position="80"/>
        <end position="97"/>
    </location>
</feature>